<dbReference type="GO" id="GO:0090614">
    <property type="term" value="F:5'-methylthioadenosine deaminase activity"/>
    <property type="evidence" value="ECO:0007669"/>
    <property type="project" value="UniProtKB-EC"/>
</dbReference>
<dbReference type="EC" id="3.5.4.28" evidence="4"/>
<dbReference type="UniPathway" id="UPA00315"/>
<dbReference type="FunFam" id="3.20.20.140:FF:000014">
    <property type="entry name" value="5-methylthioadenosine/S-adenosylhomocysteine deaminase"/>
    <property type="match status" value="1"/>
</dbReference>
<dbReference type="RefSeq" id="WP_131007653.1">
    <property type="nucleotide sequence ID" value="NZ_BFAX01000004.1"/>
</dbReference>
<feature type="binding site" evidence="4">
    <location>
        <position position="298"/>
    </location>
    <ligand>
        <name>Zn(2+)</name>
        <dbReference type="ChEBI" id="CHEBI:29105"/>
    </ligand>
</feature>
<name>A0A401HRF4_9EURY</name>
<dbReference type="GO" id="GO:0090613">
    <property type="term" value="F:5'-deoxyadenosine deaminase activity"/>
    <property type="evidence" value="ECO:0007669"/>
    <property type="project" value="UniProtKB-UniRule"/>
</dbReference>
<feature type="binding site" evidence="4">
    <location>
        <position position="298"/>
    </location>
    <ligand>
        <name>substrate</name>
    </ligand>
</feature>
<keyword evidence="2 4" id="KW-0378">Hydrolase</keyword>
<comment type="cofactor">
    <cofactor evidence="4">
        <name>Zn(2+)</name>
        <dbReference type="ChEBI" id="CHEBI:29105"/>
    </cofactor>
    <text evidence="4">Binds 1 zinc ion per subunit.</text>
</comment>
<dbReference type="Gene3D" id="2.30.40.10">
    <property type="entry name" value="Urease, subunit C, domain 1"/>
    <property type="match status" value="1"/>
</dbReference>
<dbReference type="OrthoDB" id="372084at2157"/>
<evidence type="ECO:0000256" key="2">
    <source>
        <dbReference type="ARBA" id="ARBA00022801"/>
    </source>
</evidence>
<feature type="binding site" evidence="4">
    <location>
        <position position="182"/>
    </location>
    <ligand>
        <name>substrate</name>
    </ligand>
</feature>
<evidence type="ECO:0000256" key="4">
    <source>
        <dbReference type="HAMAP-Rule" id="MF_01281"/>
    </source>
</evidence>
<dbReference type="EC" id="3.5.4.4" evidence="4"/>
<feature type="binding site" evidence="4">
    <location>
        <position position="209"/>
    </location>
    <ligand>
        <name>Zn(2+)</name>
        <dbReference type="ChEBI" id="CHEBI:29105"/>
    </ligand>
</feature>
<accession>A0A401HRF4</accession>
<dbReference type="HAMAP" id="MF_01281">
    <property type="entry name" value="MTA_SAH_deamin"/>
    <property type="match status" value="1"/>
</dbReference>
<comment type="caution">
    <text evidence="4">Lacks conserved residue(s) required for the propagation of feature annotation.</text>
</comment>
<sequence length="434" mass="48978">MILIRDVRLLESNGNWDILVEGNRIKRIGRNLLEKESIDKRDVEIIDGKNMAAIPGLVNTHTHIPMTIFRGVADDIPLMEWLNNYIWKMESKLNEELVYIGTLLGTVEMIKSGTTTFNDMYFHLDGIIKGVLESGIRAVLSYGMIDLFDEEKREKEIKNCEKIVKKIIKMDNPRIKPAIGPHAPYTCSKELLTFSHEIAREYNIPVHIHMNETLNEIKIVKEKTGMRPFEYLNSIEFFEGVKVIAAHCVHLSDREIDIIEKKSVVVSHNPISNLKLGSGIAPIPKLLEKNILITLGTDGCGSNNNLNIFEEIKISSLIHKGISLDPTSIPGEVSFKFATLNGGKALNLEVGVLKEGYLADIVLVDLRKPYLIPVENLKSHLVYAFNGVVDTVLIDGNVVLRDGKMTNIDEYKIYEMAEKAYSKLVEDVDIKRDN</sequence>
<organism evidence="6 7">
    <name type="scientific">Methanofervidicoccus abyssi</name>
    <dbReference type="NCBI Taxonomy" id="2082189"/>
    <lineage>
        <taxon>Archaea</taxon>
        <taxon>Methanobacteriati</taxon>
        <taxon>Methanobacteriota</taxon>
        <taxon>Methanomada group</taxon>
        <taxon>Methanococci</taxon>
        <taxon>Methanococcales</taxon>
        <taxon>Methanofervidicoccus</taxon>
    </lineage>
</organism>
<dbReference type="Pfam" id="PF01979">
    <property type="entry name" value="Amidohydro_1"/>
    <property type="match status" value="1"/>
</dbReference>
<comment type="catalytic activity">
    <reaction evidence="4">
        <text>S-adenosyl-L-homocysteine + H2O + H(+) = S-inosyl-L-homocysteine + NH4(+)</text>
        <dbReference type="Rhea" id="RHEA:20716"/>
        <dbReference type="ChEBI" id="CHEBI:15377"/>
        <dbReference type="ChEBI" id="CHEBI:15378"/>
        <dbReference type="ChEBI" id="CHEBI:28938"/>
        <dbReference type="ChEBI" id="CHEBI:57856"/>
        <dbReference type="ChEBI" id="CHEBI:57985"/>
        <dbReference type="EC" id="3.5.4.28"/>
    </reaction>
</comment>
<comment type="function">
    <text evidence="4">Catalyzes the deamination of three SAM-derived enzymatic products, namely 5'-deoxyadenosine, S-adenosyl-L-homocysteine, and 5'-methylthioadenosine, to produce the inosine analogs. Can also deaminate adenosine. The preferred substrate for this enzyme is 5'-deoxyadenosine, but all these substrates are efficiently deaminated. Likely functions in a S-adenosyl-L-methionine (SAM) recycling pathway from S-adenosyl-L-homocysteine (SAH) produced from SAM-dependent methylation reactions. May also be involved in the recycling of 5'-deoxyadenosine, whereupon the 5'-deoxyribose moiety of 5'-deoxyinosine is further metabolized to deoxyhexoses used for the biosynthesis of aromatic amino acids in methanogens.</text>
</comment>
<dbReference type="Proteomes" id="UP000290527">
    <property type="component" value="Unassembled WGS sequence"/>
</dbReference>
<dbReference type="InterPro" id="IPR023512">
    <property type="entry name" value="Deaminase_MtaD/DadD"/>
</dbReference>
<evidence type="ECO:0000259" key="5">
    <source>
        <dbReference type="Pfam" id="PF01979"/>
    </source>
</evidence>
<reference evidence="6 7" key="1">
    <citation type="journal article" date="2019" name="Int. J. Syst. Evol. Microbiol.">
        <title>Methanofervidicoccus abyssi gen. nov., sp. nov., a hydrogenotrophic methanogen, isolated from a hydrothermal vent chimney in the Mid-Cayman Spreading Center, the Caribbean Sea.</title>
        <authorList>
            <person name="Sakai S."/>
            <person name="Takaki Y."/>
            <person name="Miyazaki M."/>
            <person name="Ogawara M."/>
            <person name="Yanagawa K."/>
            <person name="Miyazaki J."/>
            <person name="Takai K."/>
        </authorList>
    </citation>
    <scope>NUCLEOTIDE SEQUENCE [LARGE SCALE GENOMIC DNA]</scope>
    <source>
        <strain evidence="6 7">HHB</strain>
    </source>
</reference>
<comment type="catalytic activity">
    <reaction evidence="4">
        <text>5'-deoxyadenosine + H2O + H(+) = 5'-deoxyinosine + NH4(+)</text>
        <dbReference type="Rhea" id="RHEA:42892"/>
        <dbReference type="ChEBI" id="CHEBI:15377"/>
        <dbReference type="ChEBI" id="CHEBI:15378"/>
        <dbReference type="ChEBI" id="CHEBI:17319"/>
        <dbReference type="ChEBI" id="CHEBI:28938"/>
        <dbReference type="ChEBI" id="CHEBI:82775"/>
        <dbReference type="EC" id="3.5.4.41"/>
    </reaction>
</comment>
<dbReference type="Gene3D" id="3.20.20.140">
    <property type="entry name" value="Metal-dependent hydrolases"/>
    <property type="match status" value="1"/>
</dbReference>
<evidence type="ECO:0000313" key="7">
    <source>
        <dbReference type="Proteomes" id="UP000290527"/>
    </source>
</evidence>
<dbReference type="InterPro" id="IPR050287">
    <property type="entry name" value="MTA/SAH_deaminase"/>
</dbReference>
<dbReference type="EC" id="3.5.4.31" evidence="4"/>
<keyword evidence="1 4" id="KW-0479">Metal-binding</keyword>
<keyword evidence="3 4" id="KW-0862">Zinc</keyword>
<dbReference type="AlphaFoldDB" id="A0A401HRF4"/>
<comment type="catalytic activity">
    <reaction evidence="4">
        <text>adenosine + H2O + H(+) = inosine + NH4(+)</text>
        <dbReference type="Rhea" id="RHEA:24408"/>
        <dbReference type="ChEBI" id="CHEBI:15377"/>
        <dbReference type="ChEBI" id="CHEBI:15378"/>
        <dbReference type="ChEBI" id="CHEBI:16335"/>
        <dbReference type="ChEBI" id="CHEBI:17596"/>
        <dbReference type="ChEBI" id="CHEBI:28938"/>
        <dbReference type="EC" id="3.5.4.4"/>
    </reaction>
</comment>
<feature type="binding site" evidence="4">
    <location>
        <position position="212"/>
    </location>
    <ligand>
        <name>substrate</name>
    </ligand>
</feature>
<dbReference type="SUPFAM" id="SSF51338">
    <property type="entry name" value="Composite domain of metallo-dependent hydrolases"/>
    <property type="match status" value="1"/>
</dbReference>
<dbReference type="InterPro" id="IPR006680">
    <property type="entry name" value="Amidohydro-rel"/>
</dbReference>
<dbReference type="InterPro" id="IPR011059">
    <property type="entry name" value="Metal-dep_hydrolase_composite"/>
</dbReference>
<dbReference type="CDD" id="cd01298">
    <property type="entry name" value="ATZ_TRZ_like"/>
    <property type="match status" value="1"/>
</dbReference>
<dbReference type="GO" id="GO:0006556">
    <property type="term" value="P:S-adenosylmethionine biosynthetic process"/>
    <property type="evidence" value="ECO:0007669"/>
    <property type="project" value="UniProtKB-UniRule"/>
</dbReference>
<dbReference type="PANTHER" id="PTHR43794:SF11">
    <property type="entry name" value="AMIDOHYDROLASE-RELATED DOMAIN-CONTAINING PROTEIN"/>
    <property type="match status" value="1"/>
</dbReference>
<dbReference type="GO" id="GO:0046872">
    <property type="term" value="F:metal ion binding"/>
    <property type="evidence" value="ECO:0007669"/>
    <property type="project" value="UniProtKB-KW"/>
</dbReference>
<dbReference type="InterPro" id="IPR032466">
    <property type="entry name" value="Metal_Hydrolase"/>
</dbReference>
<proteinExistence type="inferred from homology"/>
<comment type="miscellaneous">
    <text evidence="4">SAH is a product of SAM methyltransferases and is known to be a feedback inhibitor of these enzymes. As a result of this inhibition, organisms have evolved efficient enzymes to metabolize SAH via different pathways. The pathway found in methanogens differs from the canonical pathway, it uses the deamination of S-adenosyl-L-homocysteine to form S-inosyl-L-homocysteine for the regeneration of SAM from S-adenosyl-L-homocysteine. 5'-deoxyadenosine is a radical SAM enzyme reaction product which strongly inhibits radical SAM enzymes. A pathway for removing this product must be present in methanogens where the MTA/SAH nucleosidase which normally metabolizes this compound is absent.</text>
</comment>
<feature type="binding site" evidence="4">
    <location>
        <position position="63"/>
    </location>
    <ligand>
        <name>Zn(2+)</name>
        <dbReference type="ChEBI" id="CHEBI:29105"/>
    </ligand>
</feature>
<gene>
    <name evidence="4" type="primary">dadD</name>
    <name evidence="6" type="ORF">MHHB_P1059</name>
</gene>
<dbReference type="EMBL" id="BFAX01000004">
    <property type="protein sequence ID" value="GBF36829.1"/>
    <property type="molecule type" value="Genomic_DNA"/>
</dbReference>
<dbReference type="GO" id="GO:0050270">
    <property type="term" value="F:S-adenosylhomocysteine deaminase activity"/>
    <property type="evidence" value="ECO:0007669"/>
    <property type="project" value="UniProtKB-EC"/>
</dbReference>
<dbReference type="EC" id="3.5.4.41" evidence="4"/>
<dbReference type="SUPFAM" id="SSF51556">
    <property type="entry name" value="Metallo-dependent hydrolases"/>
    <property type="match status" value="1"/>
</dbReference>
<evidence type="ECO:0000256" key="3">
    <source>
        <dbReference type="ARBA" id="ARBA00022833"/>
    </source>
</evidence>
<comment type="pathway">
    <text evidence="4">Amino-acid biosynthesis; S-adenosyl-L-methionine biosynthesis.</text>
</comment>
<evidence type="ECO:0000256" key="1">
    <source>
        <dbReference type="ARBA" id="ARBA00022723"/>
    </source>
</evidence>
<comment type="similarity">
    <text evidence="4">Belongs to the metallo-dependent hydrolases superfamily. MTA/SAH deaminase family.</text>
</comment>
<keyword evidence="7" id="KW-1185">Reference proteome</keyword>
<comment type="caution">
    <text evidence="6">The sequence shown here is derived from an EMBL/GenBank/DDBJ whole genome shotgun (WGS) entry which is preliminary data.</text>
</comment>
<dbReference type="GO" id="GO:0004000">
    <property type="term" value="F:adenosine deaminase activity"/>
    <property type="evidence" value="ECO:0007669"/>
    <property type="project" value="UniProtKB-UniRule"/>
</dbReference>
<feature type="domain" description="Amidohydrolase-related" evidence="5">
    <location>
        <begin position="53"/>
        <end position="399"/>
    </location>
</feature>
<protein>
    <recommendedName>
        <fullName evidence="4">5'-deoxyadenosine deaminase</fullName>
        <shortName evidence="4">5'-dA deaminase</shortName>
        <ecNumber evidence="4">3.5.4.41</ecNumber>
    </recommendedName>
    <alternativeName>
        <fullName evidence="4">5'-methylthioadenosine deaminase</fullName>
        <shortName evidence="4">MTA deaminase</shortName>
        <ecNumber evidence="4">3.5.4.31</ecNumber>
    </alternativeName>
    <alternativeName>
        <fullName evidence="4">Adenosine deaminase</fullName>
        <ecNumber evidence="4">3.5.4.4</ecNumber>
    </alternativeName>
    <alternativeName>
        <fullName evidence="4">S-adenosylhomocysteine deaminase</fullName>
        <shortName evidence="4">SAH deaminase</shortName>
        <ecNumber evidence="4">3.5.4.28</ecNumber>
    </alternativeName>
</protein>
<comment type="subunit">
    <text evidence="4">Homotetramer.</text>
</comment>
<evidence type="ECO:0000313" key="6">
    <source>
        <dbReference type="EMBL" id="GBF36829.1"/>
    </source>
</evidence>
<dbReference type="PANTHER" id="PTHR43794">
    <property type="entry name" value="AMINOHYDROLASE SSNA-RELATED"/>
    <property type="match status" value="1"/>
</dbReference>
<feature type="binding site" evidence="4">
    <location>
        <position position="90"/>
    </location>
    <ligand>
        <name>substrate</name>
    </ligand>
</feature>
<feature type="binding site" evidence="4">
    <location>
        <position position="61"/>
    </location>
    <ligand>
        <name>Zn(2+)</name>
        <dbReference type="ChEBI" id="CHEBI:29105"/>
    </ligand>
</feature>
<comment type="catalytic activity">
    <reaction evidence="4">
        <text>S-methyl-5'-thioadenosine + H2O + H(+) = S-methyl-5'-thioinosine + NH4(+)</text>
        <dbReference type="Rhea" id="RHEA:25025"/>
        <dbReference type="ChEBI" id="CHEBI:15377"/>
        <dbReference type="ChEBI" id="CHEBI:15378"/>
        <dbReference type="ChEBI" id="CHEBI:17509"/>
        <dbReference type="ChEBI" id="CHEBI:28938"/>
        <dbReference type="ChEBI" id="CHEBI:48595"/>
        <dbReference type="EC" id="3.5.4.31"/>
    </reaction>
</comment>